<protein>
    <submittedName>
        <fullName evidence="1">Uncharacterized protein</fullName>
    </submittedName>
</protein>
<accession>A0A6H1TTE3</accession>
<name>A0A6H1TTE3_9CYAN</name>
<evidence type="ECO:0000313" key="1">
    <source>
        <dbReference type="EMBL" id="QIZ69230.1"/>
    </source>
</evidence>
<sequence length="46" mass="5206">MTEGDGAFDGQDRRRIWRRGDWLTILSDRAREERGRAIAIGIGAGF</sequence>
<proteinExistence type="predicted"/>
<dbReference type="Proteomes" id="UP000500857">
    <property type="component" value="Chromosome"/>
</dbReference>
<evidence type="ECO:0000313" key="2">
    <source>
        <dbReference type="Proteomes" id="UP000500857"/>
    </source>
</evidence>
<gene>
    <name evidence="1" type="ORF">HCG48_00355</name>
</gene>
<dbReference type="AlphaFoldDB" id="A0A6H1TTE3"/>
<reference evidence="1 2" key="1">
    <citation type="submission" date="2020-04" db="EMBL/GenBank/DDBJ databases">
        <authorList>
            <person name="Basu S."/>
            <person name="Maruthanayagam V."/>
            <person name="Chakraborty S."/>
            <person name="Pramanik A."/>
            <person name="Mukherjee J."/>
            <person name="Brink B."/>
        </authorList>
    </citation>
    <scope>NUCLEOTIDE SEQUENCE [LARGE SCALE GENOMIC DNA]</scope>
    <source>
        <strain evidence="1 2">AP17</strain>
    </source>
</reference>
<dbReference type="RefSeq" id="WP_168567387.1">
    <property type="nucleotide sequence ID" value="NZ_CP051167.1"/>
</dbReference>
<keyword evidence="2" id="KW-1185">Reference proteome</keyword>
<organism evidence="1 2">
    <name type="scientific">Oxynema aestuarii AP17</name>
    <dbReference type="NCBI Taxonomy" id="2064643"/>
    <lineage>
        <taxon>Bacteria</taxon>
        <taxon>Bacillati</taxon>
        <taxon>Cyanobacteriota</taxon>
        <taxon>Cyanophyceae</taxon>
        <taxon>Oscillatoriophycideae</taxon>
        <taxon>Oscillatoriales</taxon>
        <taxon>Oscillatoriaceae</taxon>
        <taxon>Oxynema</taxon>
        <taxon>Oxynema aestuarii</taxon>
    </lineage>
</organism>
<dbReference type="EMBL" id="CP051167">
    <property type="protein sequence ID" value="QIZ69230.1"/>
    <property type="molecule type" value="Genomic_DNA"/>
</dbReference>
<dbReference type="KEGG" id="oxy:HCG48_00355"/>